<gene>
    <name evidence="1" type="ORF">ACHAWO_000287</name>
</gene>
<evidence type="ECO:0000313" key="1">
    <source>
        <dbReference type="EMBL" id="KAL3782048.1"/>
    </source>
</evidence>
<sequence length="194" mass="21547">MAKKSTTSELSIESDVQSNGTRKRIHMKWKSVPLWYVIFLSIITLSDANGSPRWNALCAVPSFMRPNSASSNTVQEMSIIPYTTCLGSSEQSPNGCLSSLRGGGAAVNPFPSGYNPFGYGLTDLGRRYLKFNDGSVDTDIGRFLSTLKSGRKKEATIREQWLEIVRVSKKGQNMRIYRTLDDILDFCLKAGFID</sequence>
<dbReference type="Proteomes" id="UP001530400">
    <property type="component" value="Unassembled WGS sequence"/>
</dbReference>
<organism evidence="1 2">
    <name type="scientific">Cyclotella atomus</name>
    <dbReference type="NCBI Taxonomy" id="382360"/>
    <lineage>
        <taxon>Eukaryota</taxon>
        <taxon>Sar</taxon>
        <taxon>Stramenopiles</taxon>
        <taxon>Ochrophyta</taxon>
        <taxon>Bacillariophyta</taxon>
        <taxon>Coscinodiscophyceae</taxon>
        <taxon>Thalassiosirophycidae</taxon>
        <taxon>Stephanodiscales</taxon>
        <taxon>Stephanodiscaceae</taxon>
        <taxon>Cyclotella</taxon>
    </lineage>
</organism>
<name>A0ABD3P2T2_9STRA</name>
<accession>A0ABD3P2T2</accession>
<evidence type="ECO:0000313" key="2">
    <source>
        <dbReference type="Proteomes" id="UP001530400"/>
    </source>
</evidence>
<proteinExistence type="predicted"/>
<comment type="caution">
    <text evidence="1">The sequence shown here is derived from an EMBL/GenBank/DDBJ whole genome shotgun (WGS) entry which is preliminary data.</text>
</comment>
<dbReference type="EMBL" id="JALLPJ020000822">
    <property type="protein sequence ID" value="KAL3782048.1"/>
    <property type="molecule type" value="Genomic_DNA"/>
</dbReference>
<protein>
    <recommendedName>
        <fullName evidence="3">LAGLIDADG homing endonuclease</fullName>
    </recommendedName>
</protein>
<keyword evidence="2" id="KW-1185">Reference proteome</keyword>
<evidence type="ECO:0008006" key="3">
    <source>
        <dbReference type="Google" id="ProtNLM"/>
    </source>
</evidence>
<dbReference type="AlphaFoldDB" id="A0ABD3P2T2"/>
<reference evidence="1 2" key="1">
    <citation type="submission" date="2024-10" db="EMBL/GenBank/DDBJ databases">
        <title>Updated reference genomes for cyclostephanoid diatoms.</title>
        <authorList>
            <person name="Roberts W.R."/>
            <person name="Alverson A.J."/>
        </authorList>
    </citation>
    <scope>NUCLEOTIDE SEQUENCE [LARGE SCALE GENOMIC DNA]</scope>
    <source>
        <strain evidence="1 2">AJA010-31</strain>
    </source>
</reference>